<reference evidence="9 10" key="1">
    <citation type="submission" date="2013-11" db="EMBL/GenBank/DDBJ databases">
        <title>Draft genome of the bovine lungworm Dictyocaulus viviparus.</title>
        <authorList>
            <person name="Mitreva M."/>
        </authorList>
    </citation>
    <scope>NUCLEOTIDE SEQUENCE [LARGE SCALE GENOMIC DNA]</scope>
    <source>
        <strain evidence="9 10">HannoverDv2000</strain>
    </source>
</reference>
<dbReference type="PANTHER" id="PTHR48438">
    <property type="entry name" value="ALPHA-(1,3)-FUCOSYLTRANSFERASE C-RELATED"/>
    <property type="match status" value="1"/>
</dbReference>
<dbReference type="GO" id="GO:0008417">
    <property type="term" value="F:fucosyltransferase activity"/>
    <property type="evidence" value="ECO:0007669"/>
    <property type="project" value="InterPro"/>
</dbReference>
<comment type="subcellular location">
    <subcellularLocation>
        <location evidence="1">Golgi apparatus membrane</location>
        <topology evidence="1">Single-pass type II membrane protein</topology>
    </subcellularLocation>
    <subcellularLocation>
        <location evidence="7">Golgi apparatus</location>
        <location evidence="7">Golgi stack membrane</location>
        <topology evidence="7">Single-pass type II membrane protein</topology>
    </subcellularLocation>
</comment>
<evidence type="ECO:0000256" key="3">
    <source>
        <dbReference type="ARBA" id="ARBA00008919"/>
    </source>
</evidence>
<name>A0A0D8XZP8_DICVI</name>
<keyword evidence="6 7" id="KW-0333">Golgi apparatus</keyword>
<dbReference type="Gene3D" id="3.40.50.11660">
    <property type="entry name" value="Glycosyl transferase family 10, C-terminal domain"/>
    <property type="match status" value="1"/>
</dbReference>
<dbReference type="InterPro" id="IPR001503">
    <property type="entry name" value="Glyco_trans_10"/>
</dbReference>
<evidence type="ECO:0000256" key="5">
    <source>
        <dbReference type="ARBA" id="ARBA00022679"/>
    </source>
</evidence>
<keyword evidence="7" id="KW-1133">Transmembrane helix</keyword>
<dbReference type="InterPro" id="IPR055270">
    <property type="entry name" value="Glyco_tran_10_C"/>
</dbReference>
<dbReference type="Pfam" id="PF00852">
    <property type="entry name" value="Glyco_transf_10"/>
    <property type="match status" value="1"/>
</dbReference>
<dbReference type="STRING" id="29172.A0A0D8XZP8"/>
<feature type="domain" description="Fucosyltransferase C-terminal" evidence="8">
    <location>
        <begin position="91"/>
        <end position="228"/>
    </location>
</feature>
<evidence type="ECO:0000256" key="4">
    <source>
        <dbReference type="ARBA" id="ARBA00022676"/>
    </source>
</evidence>
<reference evidence="10" key="2">
    <citation type="journal article" date="2016" name="Sci. Rep.">
        <title>Dictyocaulus viviparus genome, variome and transcriptome elucidate lungworm biology and support future intervention.</title>
        <authorList>
            <person name="McNulty S.N."/>
            <person name="Strube C."/>
            <person name="Rosa B.A."/>
            <person name="Martin J.C."/>
            <person name="Tyagi R."/>
            <person name="Choi Y.J."/>
            <person name="Wang Q."/>
            <person name="Hallsworth Pepin K."/>
            <person name="Zhang X."/>
            <person name="Ozersky P."/>
            <person name="Wilson R.K."/>
            <person name="Sternberg P.W."/>
            <person name="Gasser R.B."/>
            <person name="Mitreva M."/>
        </authorList>
    </citation>
    <scope>NUCLEOTIDE SEQUENCE [LARGE SCALE GENOMIC DNA]</scope>
    <source>
        <strain evidence="10">HannoverDv2000</strain>
    </source>
</reference>
<keyword evidence="4 7" id="KW-0328">Glycosyltransferase</keyword>
<feature type="transmembrane region" description="Helical" evidence="7">
    <location>
        <begin position="263"/>
        <end position="280"/>
    </location>
</feature>
<dbReference type="OrthoDB" id="427096at2759"/>
<feature type="transmembrane region" description="Helical" evidence="7">
    <location>
        <begin position="223"/>
        <end position="243"/>
    </location>
</feature>
<dbReference type="GO" id="GO:0000139">
    <property type="term" value="C:Golgi membrane"/>
    <property type="evidence" value="ECO:0007669"/>
    <property type="project" value="UniProtKB-SubCell"/>
</dbReference>
<evidence type="ECO:0000256" key="1">
    <source>
        <dbReference type="ARBA" id="ARBA00004323"/>
    </source>
</evidence>
<evidence type="ECO:0000256" key="6">
    <source>
        <dbReference type="ARBA" id="ARBA00023034"/>
    </source>
</evidence>
<keyword evidence="10" id="KW-1185">Reference proteome</keyword>
<dbReference type="EMBL" id="KN716238">
    <property type="protein sequence ID" value="KJH49347.1"/>
    <property type="molecule type" value="Genomic_DNA"/>
</dbReference>
<evidence type="ECO:0000313" key="9">
    <source>
        <dbReference type="EMBL" id="KJH49347.1"/>
    </source>
</evidence>
<comment type="similarity">
    <text evidence="3 7">Belongs to the glycosyltransferase 10 family.</text>
</comment>
<dbReference type="InterPro" id="IPR038577">
    <property type="entry name" value="GT10-like_C_sf"/>
</dbReference>
<dbReference type="GO" id="GO:0032580">
    <property type="term" value="C:Golgi cisterna membrane"/>
    <property type="evidence" value="ECO:0007669"/>
    <property type="project" value="UniProtKB-SubCell"/>
</dbReference>
<evidence type="ECO:0000256" key="2">
    <source>
        <dbReference type="ARBA" id="ARBA00004922"/>
    </source>
</evidence>
<accession>A0A0D8XZP8</accession>
<dbReference type="EC" id="2.4.1.-" evidence="7"/>
<keyword evidence="7" id="KW-0472">Membrane</keyword>
<proteinExistence type="inferred from homology"/>
<dbReference type="UniPathway" id="UPA00378"/>
<dbReference type="AlphaFoldDB" id="A0A0D8XZP8"/>
<sequence>MLKIFMMSLSLIQAVVDIIKDMFLCRWRRRLIAEDMQYRDFLTSVNFFNWTATYLMSSDVVFKYGFYYLSSKEAEEKGFKLLSFYVDGTVPKKKSGIFGLVSNCKTASKREIAFKELSRYMNVTIGGKCALNYSTINICPLDSDCLDLFGQYPFYFAVENSVCKDYITEKYWSRTLVPSIPIVMRRRIYETNSMPPHSFIAMDDYASPKEMAEHLINLESNKLVFVFYAFLGPFSLLYFMFILEKSMLSILRGEKVIGQLHRGTHLVIGLAIVGFVNVFGKRTNNLKWYDEIF</sequence>
<dbReference type="SUPFAM" id="SSF53756">
    <property type="entry name" value="UDP-Glycosyltransferase/glycogen phosphorylase"/>
    <property type="match status" value="1"/>
</dbReference>
<keyword evidence="7" id="KW-0812">Transmembrane</keyword>
<comment type="caution">
    <text evidence="7">Lacks conserved residue(s) required for the propagation of feature annotation.</text>
</comment>
<dbReference type="Proteomes" id="UP000053766">
    <property type="component" value="Unassembled WGS sequence"/>
</dbReference>
<keyword evidence="5 7" id="KW-0808">Transferase</keyword>
<evidence type="ECO:0000259" key="8">
    <source>
        <dbReference type="Pfam" id="PF00852"/>
    </source>
</evidence>
<evidence type="ECO:0000256" key="7">
    <source>
        <dbReference type="RuleBase" id="RU003832"/>
    </source>
</evidence>
<organism evidence="9 10">
    <name type="scientific">Dictyocaulus viviparus</name>
    <name type="common">Bovine lungworm</name>
    <dbReference type="NCBI Taxonomy" id="29172"/>
    <lineage>
        <taxon>Eukaryota</taxon>
        <taxon>Metazoa</taxon>
        <taxon>Ecdysozoa</taxon>
        <taxon>Nematoda</taxon>
        <taxon>Chromadorea</taxon>
        <taxon>Rhabditida</taxon>
        <taxon>Rhabditina</taxon>
        <taxon>Rhabditomorpha</taxon>
        <taxon>Strongyloidea</taxon>
        <taxon>Metastrongylidae</taxon>
        <taxon>Dictyocaulus</taxon>
    </lineage>
</organism>
<gene>
    <name evidence="9" type="ORF">DICVIV_04550</name>
</gene>
<dbReference type="PANTHER" id="PTHR48438:SF1">
    <property type="entry name" value="ALPHA-(1,3)-FUCOSYLTRANSFERASE C-RELATED"/>
    <property type="match status" value="1"/>
</dbReference>
<evidence type="ECO:0000313" key="10">
    <source>
        <dbReference type="Proteomes" id="UP000053766"/>
    </source>
</evidence>
<comment type="pathway">
    <text evidence="2">Protein modification; protein glycosylation.</text>
</comment>
<protein>
    <recommendedName>
        <fullName evidence="7">Fucosyltransferase</fullName>
        <ecNumber evidence="7">2.4.1.-</ecNumber>
    </recommendedName>
</protein>